<accession>A0AAW2C5C9</accession>
<comment type="caution">
    <text evidence="3">The sequence shown here is derived from an EMBL/GenBank/DDBJ whole genome shotgun (WGS) entry which is preliminary data.</text>
</comment>
<organism evidence="3 4">
    <name type="scientific">Lithocarpus litseifolius</name>
    <dbReference type="NCBI Taxonomy" id="425828"/>
    <lineage>
        <taxon>Eukaryota</taxon>
        <taxon>Viridiplantae</taxon>
        <taxon>Streptophyta</taxon>
        <taxon>Embryophyta</taxon>
        <taxon>Tracheophyta</taxon>
        <taxon>Spermatophyta</taxon>
        <taxon>Magnoliopsida</taxon>
        <taxon>eudicotyledons</taxon>
        <taxon>Gunneridae</taxon>
        <taxon>Pentapetalae</taxon>
        <taxon>rosids</taxon>
        <taxon>fabids</taxon>
        <taxon>Fagales</taxon>
        <taxon>Fagaceae</taxon>
        <taxon>Lithocarpus</taxon>
    </lineage>
</organism>
<dbReference type="EMBL" id="JAZDWU010000008">
    <property type="protein sequence ID" value="KAK9992908.1"/>
    <property type="molecule type" value="Genomic_DNA"/>
</dbReference>
<evidence type="ECO:0000313" key="4">
    <source>
        <dbReference type="Proteomes" id="UP001459277"/>
    </source>
</evidence>
<name>A0AAW2C5C9_9ROSI</name>
<evidence type="ECO:0000313" key="3">
    <source>
        <dbReference type="EMBL" id="KAK9992908.1"/>
    </source>
</evidence>
<evidence type="ECO:0000256" key="1">
    <source>
        <dbReference type="SAM" id="MobiDB-lite"/>
    </source>
</evidence>
<protein>
    <submittedName>
        <fullName evidence="3">Uncharacterized protein</fullName>
    </submittedName>
</protein>
<feature type="region of interest" description="Disordered" evidence="1">
    <location>
        <begin position="1"/>
        <end position="72"/>
    </location>
</feature>
<gene>
    <name evidence="3" type="ORF">SO802_022611</name>
</gene>
<keyword evidence="2" id="KW-0472">Membrane</keyword>
<feature type="compositionally biased region" description="Acidic residues" evidence="1">
    <location>
        <begin position="7"/>
        <end position="19"/>
    </location>
</feature>
<keyword evidence="4" id="KW-1185">Reference proteome</keyword>
<evidence type="ECO:0000256" key="2">
    <source>
        <dbReference type="SAM" id="Phobius"/>
    </source>
</evidence>
<dbReference type="AlphaFoldDB" id="A0AAW2C5C9"/>
<dbReference type="Proteomes" id="UP001459277">
    <property type="component" value="Unassembled WGS sequence"/>
</dbReference>
<keyword evidence="2" id="KW-1133">Transmembrane helix</keyword>
<reference evidence="3 4" key="1">
    <citation type="submission" date="2024-01" db="EMBL/GenBank/DDBJ databases">
        <title>A telomere-to-telomere, gap-free genome of sweet tea (Lithocarpus litseifolius).</title>
        <authorList>
            <person name="Zhou J."/>
        </authorList>
    </citation>
    <scope>NUCLEOTIDE SEQUENCE [LARGE SCALE GENOMIC DNA]</scope>
    <source>
        <strain evidence="3">Zhou-2022a</strain>
        <tissue evidence="3">Leaf</tissue>
    </source>
</reference>
<feature type="transmembrane region" description="Helical" evidence="2">
    <location>
        <begin position="114"/>
        <end position="143"/>
    </location>
</feature>
<proteinExistence type="predicted"/>
<sequence>MESEKMESEEESEEDDITELSDQSGKERHKVYTQFKRPPDSGSTRNRRNSRVTTEPLDQSGKERHQFDSGPNTLRNRRNMCLFCRAWETFNERGSGPRDENNLLSQFLAKPGNIFLVFLFVFVFMFFIFLFVFLCLFVFLFYVK</sequence>
<keyword evidence="2" id="KW-0812">Transmembrane</keyword>